<evidence type="ECO:0000313" key="2">
    <source>
        <dbReference type="Proteomes" id="UP000632828"/>
    </source>
</evidence>
<evidence type="ECO:0000313" key="1">
    <source>
        <dbReference type="EMBL" id="MBD1400797.1"/>
    </source>
</evidence>
<dbReference type="Proteomes" id="UP000632828">
    <property type="component" value="Unassembled WGS sequence"/>
</dbReference>
<dbReference type="EMBL" id="JACWUN010000009">
    <property type="protein sequence ID" value="MBD1400797.1"/>
    <property type="molecule type" value="Genomic_DNA"/>
</dbReference>
<accession>A0A8J6QYP0</accession>
<dbReference type="AlphaFoldDB" id="A0A8J6QYP0"/>
<dbReference type="RefSeq" id="WP_191155727.1">
    <property type="nucleotide sequence ID" value="NZ_JACWUN010000009.1"/>
</dbReference>
<keyword evidence="2" id="KW-1185">Reference proteome</keyword>
<proteinExistence type="predicted"/>
<reference evidence="1" key="1">
    <citation type="submission" date="2020-09" db="EMBL/GenBank/DDBJ databases">
        <title>Pelobacter alkaliphilus sp. nov., a novel anaerobic arsenate-reducing bacterium from terrestrial mud volcano.</title>
        <authorList>
            <person name="Khomyakova M.A."/>
            <person name="Merkel A.Y."/>
            <person name="Slobodkin A.I."/>
        </authorList>
    </citation>
    <scope>NUCLEOTIDE SEQUENCE</scope>
    <source>
        <strain evidence="1">M08fum</strain>
    </source>
</reference>
<dbReference type="Pfam" id="PF06097">
    <property type="entry name" value="DUF945"/>
    <property type="match status" value="1"/>
</dbReference>
<dbReference type="InterPro" id="IPR010352">
    <property type="entry name" value="DUF945"/>
</dbReference>
<protein>
    <submittedName>
        <fullName evidence="1">DUF945 family protein</fullName>
    </submittedName>
</protein>
<name>A0A8J6QYP0_9BACT</name>
<sequence length="428" mass="47083">MWKKLLTPTLVITLVTLFSLTWYGSIKAEEYFALWVERSNHYAPLNTTNELVSYERRFFTAEAITTVNISDLGRYDLHHLIRHYAWGVTMITTPLADSATSSLLEGLRIVTDVGPTGSARSRLSLPRLAVETADGTTITIDRIGGEGHVNAAATQGSWDVSLEQIQIVLDRDNQLVVAGINNAGEMDNLDQFPLGQSRTRINSLALQSVDGPPFIINGLHIDWANHIGPEPFYLALSDISFAGLQTGGSAFTDGRLVFKLLDLDTRVIEALMTARNSFRQHIRSANDSNDSFIDDAILPVYHALLQSGATLELENLSLATTGGQLSGVGRATLKPGTTQTAPGALLEQIDSELQLDFDVVILARLGQLAEQIQGKTTNISVKEEELRMIFGGLAQLGFLSRLEGERFRLRVAYDQGEIKLNDQPFRLF</sequence>
<gene>
    <name evidence="1" type="ORF">ICT70_08955</name>
</gene>
<organism evidence="1 2">
    <name type="scientific">Pelovirga terrestris</name>
    <dbReference type="NCBI Taxonomy" id="2771352"/>
    <lineage>
        <taxon>Bacteria</taxon>
        <taxon>Pseudomonadati</taxon>
        <taxon>Thermodesulfobacteriota</taxon>
        <taxon>Desulfuromonadia</taxon>
        <taxon>Geobacterales</taxon>
        <taxon>Geobacteraceae</taxon>
        <taxon>Pelovirga</taxon>
    </lineage>
</organism>
<comment type="caution">
    <text evidence="1">The sequence shown here is derived from an EMBL/GenBank/DDBJ whole genome shotgun (WGS) entry which is preliminary data.</text>
</comment>